<evidence type="ECO:0000313" key="3">
    <source>
        <dbReference type="Proteomes" id="UP000464452"/>
    </source>
</evidence>
<dbReference type="KEGG" id="cazo:G3A45_04245"/>
<dbReference type="Pfam" id="PF13556">
    <property type="entry name" value="HTH_30"/>
    <property type="match status" value="1"/>
</dbReference>
<gene>
    <name evidence="2" type="ORF">G3A45_04245</name>
</gene>
<organism evidence="2 3">
    <name type="scientific">Caloranaerobacter azorensis</name>
    <dbReference type="NCBI Taxonomy" id="116090"/>
    <lineage>
        <taxon>Bacteria</taxon>
        <taxon>Bacillati</taxon>
        <taxon>Bacillota</taxon>
        <taxon>Tissierellia</taxon>
        <taxon>Tissierellales</taxon>
        <taxon>Thermohalobacteraceae</taxon>
        <taxon>Caloranaerobacter</taxon>
    </lineage>
</organism>
<feature type="domain" description="PucR C-terminal helix-turn-helix" evidence="1">
    <location>
        <begin position="2"/>
        <end position="39"/>
    </location>
</feature>
<sequence length="53" mass="6414">MNLKNAAKDLYVHRNTIVFRLNKIKELLNIDPIHNDTDRILLRLLYFYIKTVE</sequence>
<protein>
    <submittedName>
        <fullName evidence="2">PucR family transcriptional regulator</fullName>
    </submittedName>
</protein>
<dbReference type="Gene3D" id="1.10.10.2840">
    <property type="entry name" value="PucR C-terminal helix-turn-helix domain"/>
    <property type="match status" value="1"/>
</dbReference>
<evidence type="ECO:0000313" key="2">
    <source>
        <dbReference type="EMBL" id="QIB26585.1"/>
    </source>
</evidence>
<dbReference type="InterPro" id="IPR042070">
    <property type="entry name" value="PucR_C-HTH_sf"/>
</dbReference>
<evidence type="ECO:0000259" key="1">
    <source>
        <dbReference type="Pfam" id="PF13556"/>
    </source>
</evidence>
<proteinExistence type="predicted"/>
<name>A0A6P1YEM7_9FIRM</name>
<dbReference type="EMBL" id="CP048617">
    <property type="protein sequence ID" value="QIB26585.1"/>
    <property type="molecule type" value="Genomic_DNA"/>
</dbReference>
<accession>A0A6P1YEM7</accession>
<dbReference type="AlphaFoldDB" id="A0A6P1YEM7"/>
<dbReference type="Proteomes" id="UP000464452">
    <property type="component" value="Chromosome"/>
</dbReference>
<dbReference type="InterPro" id="IPR025736">
    <property type="entry name" value="PucR_C-HTH_dom"/>
</dbReference>
<reference evidence="2 3" key="1">
    <citation type="submission" date="2020-02" db="EMBL/GenBank/DDBJ databases">
        <title>Thermophilic hydrogen producing bacteria, Caloranaerobacter azorensis.</title>
        <authorList>
            <person name="Baek K."/>
        </authorList>
    </citation>
    <scope>NUCLEOTIDE SEQUENCE [LARGE SCALE GENOMIC DNA]</scope>
    <source>
        <strain evidence="2 3">T3-1</strain>
    </source>
</reference>